<dbReference type="PRINTS" id="PR00702">
    <property type="entry name" value="ACRIFLAVINRP"/>
</dbReference>
<feature type="transmembrane region" description="Helical" evidence="1">
    <location>
        <begin position="471"/>
        <end position="490"/>
    </location>
</feature>
<name>A0A1E5NIP5_9SPIR</name>
<protein>
    <submittedName>
        <fullName evidence="2">Acriflavin resistance protein</fullName>
    </submittedName>
</protein>
<feature type="transmembrane region" description="Helical" evidence="1">
    <location>
        <begin position="435"/>
        <end position="459"/>
    </location>
</feature>
<evidence type="ECO:0000256" key="1">
    <source>
        <dbReference type="SAM" id="Phobius"/>
    </source>
</evidence>
<feature type="transmembrane region" description="Helical" evidence="1">
    <location>
        <begin position="1021"/>
        <end position="1043"/>
    </location>
</feature>
<dbReference type="SUPFAM" id="SSF82866">
    <property type="entry name" value="Multidrug efflux transporter AcrB transmembrane domain"/>
    <property type="match status" value="2"/>
</dbReference>
<keyword evidence="1" id="KW-1133">Transmembrane helix</keyword>
<keyword evidence="1" id="KW-0472">Membrane</keyword>
<dbReference type="PANTHER" id="PTHR32063:SF33">
    <property type="entry name" value="RND SUPERFAMILY EFFLUX PUMP PERMEASE COMPONENT"/>
    <property type="match status" value="1"/>
</dbReference>
<dbReference type="SUPFAM" id="SSF82693">
    <property type="entry name" value="Multidrug efflux transporter AcrB pore domain, PN1, PN2, PC1 and PC2 subdomains"/>
    <property type="match status" value="2"/>
</dbReference>
<dbReference type="RefSeq" id="WP_069725478.1">
    <property type="nucleotide sequence ID" value="NZ_MDCO01000001.1"/>
</dbReference>
<sequence length="1057" mass="118675">MNKIIELFAKNRLLVNVIILITLAVGIYSYLNIKKEAFPSTNFDVMIVQVIYPGASPEDVEQYAMIPIEDELQTIAGIDEFYSIIIENAGILTIRIDMNLKDSRPVKDEIFRRLQNAPNVSKDVSEIKIFEANANRMPIYNLGIRFKEGQEGSEQELYDISKRFEKELKYVDGVANIEVYGRTDPEIQILADPYKLREYYTSLTEIIQALSLRNIRSTSGSMKPSESDNLEDKNKLLVTTGQFQDPLSITNVIVRSIFNGQPVRIGDIARVEELFVDKSVYMRVNSKHGYSINIIKKEDADILKTIDNVNQYFEKNKSTIPSNIEIVPMADNSRTITDLLNAVSSNIITGFIIIFIILIIFLDFKSAVFTSLGMLIVISVSLIYMTYSGITFNIISLGGIITVLGMIVDNSIVVSENIFNYHQRGIRGLEATKNAVGEVFMPMLVSTLTTVASFAPIIFVTGTMGRLINQYPRVVIVALVVSIFQAVLLLPNNLITKEELTGEHKRKRFNFKNPLDFDKDKLFDKLKIPFVKFLRFTLKFRYIVLIFFIVTLFITLLIAKVIFSKFTLIYDTSADVIVVNIDTGVGSSIYKTEKYLQQVENIIYETINTNDIVAVYSLLGKQLDKNTVEVSEEMDNLAGIMIYLVPANNREKIAYDIADDLNAAIEKSTIKDELSLITVNTKLPINPGKAVDIKIIGNDTAMVKEVKDKMKEHLLSLNGVVNYDDDDKIGQEELRVIFDYDRMSELGVNVAYAARELRAAYAGIVATSIQQFENKLDFRVRLDKKYTYDTNVLNNLYIPNTYNRLIQLKDIAHIYITNNQSSIRHYNGKKSITMTADLEQGKNTAIQVTYAMQDYFNSISKDYPNISVEFAGEVKETRGSIIGIAWGYLIAIIAIYVILLLQFNKFVQPFMILGIIPFGIIGVILGFAAHRMPMSFVGAVGIVGLAGIVVNNGIIMVDLINRILEGGNIHNKQDVLNAVVEGAGDRFRAIFLTTVTTIFGLLPTVYGIGGSADLIVPMVMAMAYGLLFSALLTLILLPCLFMISADLKLIKINYKDN</sequence>
<evidence type="ECO:0000313" key="3">
    <source>
        <dbReference type="Proteomes" id="UP000095247"/>
    </source>
</evidence>
<feature type="transmembrane region" description="Helical" evidence="1">
    <location>
        <begin position="368"/>
        <end position="387"/>
    </location>
</feature>
<feature type="transmembrane region" description="Helical" evidence="1">
    <location>
        <begin position="339"/>
        <end position="361"/>
    </location>
</feature>
<dbReference type="AlphaFoldDB" id="A0A1E5NIP5"/>
<dbReference type="Proteomes" id="UP000095247">
    <property type="component" value="Unassembled WGS sequence"/>
</dbReference>
<feature type="transmembrane region" description="Helical" evidence="1">
    <location>
        <begin position="936"/>
        <end position="960"/>
    </location>
</feature>
<gene>
    <name evidence="2" type="ORF">BFL38_11185</name>
</gene>
<dbReference type="Gene3D" id="3.30.2090.10">
    <property type="entry name" value="Multidrug efflux transporter AcrB TolC docking domain, DN and DC subdomains"/>
    <property type="match status" value="2"/>
</dbReference>
<organism evidence="2 3">
    <name type="scientific">Brachyspira hampsonii</name>
    <dbReference type="NCBI Taxonomy" id="1287055"/>
    <lineage>
        <taxon>Bacteria</taxon>
        <taxon>Pseudomonadati</taxon>
        <taxon>Spirochaetota</taxon>
        <taxon>Spirochaetia</taxon>
        <taxon>Brachyspirales</taxon>
        <taxon>Brachyspiraceae</taxon>
        <taxon>Brachyspira</taxon>
    </lineage>
</organism>
<dbReference type="Gene3D" id="3.30.70.1440">
    <property type="entry name" value="Multidrug efflux transporter AcrB pore domain"/>
    <property type="match status" value="1"/>
</dbReference>
<dbReference type="Pfam" id="PF00873">
    <property type="entry name" value="ACR_tran"/>
    <property type="match status" value="1"/>
</dbReference>
<proteinExistence type="predicted"/>
<dbReference type="InterPro" id="IPR027463">
    <property type="entry name" value="AcrB_DN_DC_subdom"/>
</dbReference>
<feature type="transmembrane region" description="Helical" evidence="1">
    <location>
        <begin position="885"/>
        <end position="903"/>
    </location>
</feature>
<dbReference type="EMBL" id="MDCO01000001">
    <property type="protein sequence ID" value="OEJ16013.1"/>
    <property type="molecule type" value="Genomic_DNA"/>
</dbReference>
<feature type="transmembrane region" description="Helical" evidence="1">
    <location>
        <begin position="393"/>
        <end position="414"/>
    </location>
</feature>
<reference evidence="2 3" key="1">
    <citation type="submission" date="2016-08" db="EMBL/GenBank/DDBJ databases">
        <title>Characterization and recognition of Brachyspira hampsonii sp. nov., a novel intestinal spirochete that is pathogenic to pigs.</title>
        <authorList>
            <person name="Mirajkar N."/>
            <person name="La T."/>
            <person name="Phillips N."/>
            <person name="Hampson D."/>
            <person name="Gebhart C."/>
        </authorList>
    </citation>
    <scope>NUCLEOTIDE SEQUENCE [LARGE SCALE GENOMIC DNA]</scope>
    <source>
        <strain evidence="2 3">P280/1</strain>
    </source>
</reference>
<dbReference type="SUPFAM" id="SSF82714">
    <property type="entry name" value="Multidrug efflux transporter AcrB TolC docking domain, DN and DC subdomains"/>
    <property type="match status" value="2"/>
</dbReference>
<feature type="transmembrane region" description="Helical" evidence="1">
    <location>
        <begin position="989"/>
        <end position="1009"/>
    </location>
</feature>
<dbReference type="Gene3D" id="3.30.70.1320">
    <property type="entry name" value="Multidrug efflux transporter AcrB pore domain like"/>
    <property type="match status" value="1"/>
</dbReference>
<dbReference type="GO" id="GO:0042910">
    <property type="term" value="F:xenobiotic transmembrane transporter activity"/>
    <property type="evidence" value="ECO:0007669"/>
    <property type="project" value="TreeGrafter"/>
</dbReference>
<dbReference type="Gene3D" id="1.20.1640.10">
    <property type="entry name" value="Multidrug efflux transporter AcrB transmembrane domain"/>
    <property type="match status" value="2"/>
</dbReference>
<dbReference type="Gene3D" id="3.30.70.1430">
    <property type="entry name" value="Multidrug efflux transporter AcrB pore domain"/>
    <property type="match status" value="2"/>
</dbReference>
<dbReference type="InterPro" id="IPR001036">
    <property type="entry name" value="Acrflvin-R"/>
</dbReference>
<feature type="transmembrane region" description="Helical" evidence="1">
    <location>
        <begin position="542"/>
        <end position="563"/>
    </location>
</feature>
<feature type="transmembrane region" description="Helical" evidence="1">
    <location>
        <begin position="12"/>
        <end position="31"/>
    </location>
</feature>
<comment type="caution">
    <text evidence="2">The sequence shown here is derived from an EMBL/GenBank/DDBJ whole genome shotgun (WGS) entry which is preliminary data.</text>
</comment>
<evidence type="ECO:0000313" key="2">
    <source>
        <dbReference type="EMBL" id="OEJ16013.1"/>
    </source>
</evidence>
<accession>A0A1E5NIP5</accession>
<feature type="transmembrane region" description="Helical" evidence="1">
    <location>
        <begin position="910"/>
        <end position="930"/>
    </location>
</feature>
<dbReference type="PANTHER" id="PTHR32063">
    <property type="match status" value="1"/>
</dbReference>
<dbReference type="GO" id="GO:0005886">
    <property type="term" value="C:plasma membrane"/>
    <property type="evidence" value="ECO:0007669"/>
    <property type="project" value="TreeGrafter"/>
</dbReference>
<keyword evidence="1" id="KW-0812">Transmembrane</keyword>